<dbReference type="RefSeq" id="WP_102135943.1">
    <property type="nucleotide sequence ID" value="NZ_AP014836.1"/>
</dbReference>
<evidence type="ECO:0000259" key="2">
    <source>
        <dbReference type="Pfam" id="PF07282"/>
    </source>
</evidence>
<dbReference type="KEGG" id="ntt:TAO_0896"/>
<keyword evidence="1" id="KW-0238">DNA-binding</keyword>
<reference evidence="3 5" key="1">
    <citation type="journal article" date="2017" name="ISME J.">
        <title>An acid-tolerant ammonia-oxidizing ?-proteobacterium from soil.</title>
        <authorList>
            <person name="Hayatsu M."/>
            <person name="Tago K."/>
            <person name="Uchiyama I."/>
            <person name="Toyoda A."/>
            <person name="Wang Y."/>
            <person name="Shimomura Y."/>
            <person name="Okubo T."/>
            <person name="Kurisu F."/>
            <person name="Hirono Y."/>
            <person name="Nonaka K."/>
            <person name="Akiyama H."/>
            <person name="Itoh T."/>
            <person name="Takami H."/>
        </authorList>
    </citation>
    <scope>NUCLEOTIDE SEQUENCE [LARGE SCALE GENOMIC DNA]</scope>
    <source>
        <strain evidence="3 5">TAO100</strain>
    </source>
</reference>
<accession>A0A1Q2SMA4</accession>
<sequence length="95" mass="10710">MIKNPKLAKPIADASWGEFTRQLEYKAKWAGRVYIEIDRFLPSSKRCHCCGFVSESMLLDVCSWICLECERKHDRDVNAACNIKAAGLAVLAFGD</sequence>
<organism evidence="3 5">
    <name type="scientific">Candidatus Nitrosoglobus terrae</name>
    <dbReference type="NCBI Taxonomy" id="1630141"/>
    <lineage>
        <taxon>Bacteria</taxon>
        <taxon>Pseudomonadati</taxon>
        <taxon>Pseudomonadota</taxon>
        <taxon>Gammaproteobacteria</taxon>
        <taxon>Chromatiales</taxon>
        <taxon>Chromatiaceae</taxon>
        <taxon>Candidatus Nitrosoglobus</taxon>
    </lineage>
</organism>
<proteinExistence type="predicted"/>
<protein>
    <submittedName>
        <fullName evidence="3">IS605 transposase orf B family</fullName>
    </submittedName>
    <submittedName>
        <fullName evidence="4">Transposase IS605</fullName>
    </submittedName>
</protein>
<dbReference type="InterPro" id="IPR010095">
    <property type="entry name" value="Cas12f1-like_TNB"/>
</dbReference>
<keyword evidence="5" id="KW-1185">Reference proteome</keyword>
<evidence type="ECO:0000313" key="4">
    <source>
        <dbReference type="EMBL" id="BAW80573.1"/>
    </source>
</evidence>
<dbReference type="AlphaFoldDB" id="A0A1Q2SMA4"/>
<evidence type="ECO:0000256" key="1">
    <source>
        <dbReference type="ARBA" id="ARBA00023125"/>
    </source>
</evidence>
<dbReference type="Pfam" id="PF07282">
    <property type="entry name" value="Cas12f1-like_TNB"/>
    <property type="match status" value="1"/>
</dbReference>
<dbReference type="GO" id="GO:0003677">
    <property type="term" value="F:DNA binding"/>
    <property type="evidence" value="ECO:0007669"/>
    <property type="project" value="UniProtKB-KW"/>
</dbReference>
<dbReference type="KEGG" id="ntt:TAO_1203"/>
<dbReference type="OrthoDB" id="6917293at2"/>
<dbReference type="Proteomes" id="UP000243679">
    <property type="component" value="Chromosome"/>
</dbReference>
<dbReference type="EMBL" id="AP014836">
    <property type="protein sequence ID" value="BAW80573.1"/>
    <property type="molecule type" value="Genomic_DNA"/>
</dbReference>
<evidence type="ECO:0000313" key="3">
    <source>
        <dbReference type="EMBL" id="BAW80266.1"/>
    </source>
</evidence>
<dbReference type="EMBL" id="AP014836">
    <property type="protein sequence ID" value="BAW80266.1"/>
    <property type="molecule type" value="Genomic_DNA"/>
</dbReference>
<evidence type="ECO:0000313" key="5">
    <source>
        <dbReference type="Proteomes" id="UP000243679"/>
    </source>
</evidence>
<name>A0A1Q2SMA4_9GAMM</name>
<gene>
    <name evidence="3" type="ORF">TAO_0896</name>
    <name evidence="4" type="ORF">TAO_1203</name>
</gene>
<feature type="domain" description="Cas12f1-like TNB" evidence="2">
    <location>
        <begin position="16"/>
        <end position="83"/>
    </location>
</feature>